<evidence type="ECO:0000313" key="2">
    <source>
        <dbReference type="EMBL" id="SMC70409.1"/>
    </source>
</evidence>
<evidence type="ECO:0000256" key="1">
    <source>
        <dbReference type="PIRNR" id="PIRNR036409"/>
    </source>
</evidence>
<comment type="similarity">
    <text evidence="1">Belongs to the EutP/PduV family.</text>
</comment>
<dbReference type="GO" id="GO:0006576">
    <property type="term" value="P:biogenic amine metabolic process"/>
    <property type="evidence" value="ECO:0007669"/>
    <property type="project" value="InterPro"/>
</dbReference>
<accession>A0A1W2BBX8</accession>
<dbReference type="PIRSF" id="PIRSF036409">
    <property type="entry name" value="EutP_PduV"/>
    <property type="match status" value="1"/>
</dbReference>
<organism evidence="2 3">
    <name type="scientific">Sporomusa malonica</name>
    <dbReference type="NCBI Taxonomy" id="112901"/>
    <lineage>
        <taxon>Bacteria</taxon>
        <taxon>Bacillati</taxon>
        <taxon>Bacillota</taxon>
        <taxon>Negativicutes</taxon>
        <taxon>Selenomonadales</taxon>
        <taxon>Sporomusaceae</taxon>
        <taxon>Sporomusa</taxon>
    </lineage>
</organism>
<dbReference type="PANTHER" id="PTHR40453:SF1">
    <property type="entry name" value="PROTEIN YOEF"/>
    <property type="match status" value="1"/>
</dbReference>
<dbReference type="GO" id="GO:0005524">
    <property type="term" value="F:ATP binding"/>
    <property type="evidence" value="ECO:0007669"/>
    <property type="project" value="UniProtKB-UniRule"/>
</dbReference>
<dbReference type="RefSeq" id="WP_084575563.1">
    <property type="nucleotide sequence ID" value="NZ_CP155572.1"/>
</dbReference>
<evidence type="ECO:0000313" key="3">
    <source>
        <dbReference type="Proteomes" id="UP000192738"/>
    </source>
</evidence>
<keyword evidence="3" id="KW-1185">Reference proteome</keyword>
<dbReference type="EMBL" id="FWXI01000007">
    <property type="protein sequence ID" value="SMC70409.1"/>
    <property type="molecule type" value="Genomic_DNA"/>
</dbReference>
<dbReference type="InterPro" id="IPR012381">
    <property type="entry name" value="EutP_PduV"/>
</dbReference>
<reference evidence="2 3" key="1">
    <citation type="submission" date="2017-04" db="EMBL/GenBank/DDBJ databases">
        <authorList>
            <person name="Afonso C.L."/>
            <person name="Miller P.J."/>
            <person name="Scott M.A."/>
            <person name="Spackman E."/>
            <person name="Goraichik I."/>
            <person name="Dimitrov K.M."/>
            <person name="Suarez D.L."/>
            <person name="Swayne D.E."/>
        </authorList>
    </citation>
    <scope>NUCLEOTIDE SEQUENCE [LARGE SCALE GENOMIC DNA]</scope>
    <source>
        <strain evidence="2 3">DSM 5090</strain>
    </source>
</reference>
<protein>
    <submittedName>
        <fullName evidence="2">Ethanolamine utilization protein EutP</fullName>
    </submittedName>
</protein>
<dbReference type="Gene3D" id="3.40.50.300">
    <property type="entry name" value="P-loop containing nucleotide triphosphate hydrolases"/>
    <property type="match status" value="1"/>
</dbReference>
<dbReference type="AlphaFoldDB" id="A0A1W2BBX8"/>
<dbReference type="Pfam" id="PF10662">
    <property type="entry name" value="PduV-EutP"/>
    <property type="match status" value="1"/>
</dbReference>
<dbReference type="SUPFAM" id="SSF52540">
    <property type="entry name" value="P-loop containing nucleoside triphosphate hydrolases"/>
    <property type="match status" value="1"/>
</dbReference>
<dbReference type="OrthoDB" id="6179at2"/>
<dbReference type="CDD" id="cd00882">
    <property type="entry name" value="Ras_like_GTPase"/>
    <property type="match status" value="1"/>
</dbReference>
<proteinExistence type="inferred from homology"/>
<name>A0A1W2BBX8_9FIRM</name>
<keyword evidence="1" id="KW-0547">Nucleotide-binding</keyword>
<sequence length="153" mass="16965">MKKRIMVVGPTQAGKSTLINVLNDANRPLKKTQDVIYGKNTIDTPGSYIENASMYKYLIATAQAASHVLMLINQSRPTEVYPPGFAKSFTCPVIGVITMIDLAPENDKLCIAQLKKIGISEPYFRISLKDNTNTGVEALKNFLVREQETSEKK</sequence>
<dbReference type="STRING" id="112901.SAMN04488500_10751"/>
<gene>
    <name evidence="2" type="ORF">SAMN04488500_10751</name>
</gene>
<dbReference type="InterPro" id="IPR027417">
    <property type="entry name" value="P-loop_NTPase"/>
</dbReference>
<dbReference type="PANTHER" id="PTHR40453">
    <property type="entry name" value="PROTEIN YOEF"/>
    <property type="match status" value="1"/>
</dbReference>
<dbReference type="Proteomes" id="UP000192738">
    <property type="component" value="Unassembled WGS sequence"/>
</dbReference>